<proteinExistence type="inferred from homology"/>
<evidence type="ECO:0000313" key="2">
    <source>
        <dbReference type="EMBL" id="PIQ66944.1"/>
    </source>
</evidence>
<dbReference type="PANTHER" id="PTHR43393">
    <property type="entry name" value="CYTOKININ RIBOSIDE 5'-MONOPHOSPHATE PHOSPHORIBOHYDROLASE"/>
    <property type="match status" value="1"/>
</dbReference>
<dbReference type="SUPFAM" id="SSF102405">
    <property type="entry name" value="MCP/YpsA-like"/>
    <property type="match status" value="1"/>
</dbReference>
<dbReference type="GO" id="GO:0005829">
    <property type="term" value="C:cytosol"/>
    <property type="evidence" value="ECO:0007669"/>
    <property type="project" value="TreeGrafter"/>
</dbReference>
<comment type="similarity">
    <text evidence="1">Belongs to the LOG family.</text>
</comment>
<dbReference type="GO" id="GO:0016787">
    <property type="term" value="F:hydrolase activity"/>
    <property type="evidence" value="ECO:0007669"/>
    <property type="project" value="UniProtKB-KW"/>
</dbReference>
<dbReference type="InterPro" id="IPR031100">
    <property type="entry name" value="LOG_fam"/>
</dbReference>
<dbReference type="InterPro" id="IPR005269">
    <property type="entry name" value="LOG"/>
</dbReference>
<dbReference type="EMBL" id="PCVC01000043">
    <property type="protein sequence ID" value="PIQ66944.1"/>
    <property type="molecule type" value="Genomic_DNA"/>
</dbReference>
<reference evidence="2 3" key="1">
    <citation type="submission" date="2017-09" db="EMBL/GenBank/DDBJ databases">
        <title>Depth-based differentiation of microbial function through sediment-hosted aquifers and enrichment of novel symbionts in the deep terrestrial subsurface.</title>
        <authorList>
            <person name="Probst A.J."/>
            <person name="Ladd B."/>
            <person name="Jarett J.K."/>
            <person name="Geller-Mcgrath D.E."/>
            <person name="Sieber C.M."/>
            <person name="Emerson J.B."/>
            <person name="Anantharaman K."/>
            <person name="Thomas B.C."/>
            <person name="Malmstrom R."/>
            <person name="Stieglmeier M."/>
            <person name="Klingl A."/>
            <person name="Woyke T."/>
            <person name="Ryan C.M."/>
            <person name="Banfield J.F."/>
        </authorList>
    </citation>
    <scope>NUCLEOTIDE SEQUENCE [LARGE SCALE GENOMIC DNA]</scope>
    <source>
        <strain evidence="2">CG11_big_fil_rev_8_21_14_0_20_40_24</strain>
    </source>
</reference>
<accession>A0A2H0K994</accession>
<dbReference type="Gene3D" id="3.40.50.450">
    <property type="match status" value="1"/>
</dbReference>
<organism evidence="2 3">
    <name type="scientific">Candidatus Zambryskibacteria bacterium CG11_big_fil_rev_8_21_14_0_20_40_24</name>
    <dbReference type="NCBI Taxonomy" id="1975116"/>
    <lineage>
        <taxon>Bacteria</taxon>
        <taxon>Candidatus Zambryskiibacteriota</taxon>
    </lineage>
</organism>
<evidence type="ECO:0000256" key="1">
    <source>
        <dbReference type="RuleBase" id="RU363015"/>
    </source>
</evidence>
<sequence length="245" mass="28116">MEKNKIVCLPQKDLNIKPLTHEEIHTAARERVYEISREFTQGFRFLEKYTHSVTFFGSAQLKEGDEYYDKARELAKRIVSELSYTVISGGGPGIMEAANRGAKEAGGNSVGLTIRLPREQVMNDYMTDHIDFYYFFSRKVCLTYSAEAFIFFPGGFGTLDEFFEVVTLLQTHKIPNIPVILFGTEYWGKLFEYLKETVRAKRMIDDDDMAIPHITDDFEEAIRVIKDAPVRKALPYNGLKINPVD</sequence>
<keyword evidence="1" id="KW-0203">Cytokinin biosynthesis</keyword>
<dbReference type="PANTHER" id="PTHR43393:SF3">
    <property type="entry name" value="LYSINE DECARBOXYLASE-LIKE PROTEIN"/>
    <property type="match status" value="1"/>
</dbReference>
<keyword evidence="1" id="KW-0378">Hydrolase</keyword>
<dbReference type="NCBIfam" id="TIGR00730">
    <property type="entry name" value="Rossman fold protein, TIGR00730 family"/>
    <property type="match status" value="1"/>
</dbReference>
<gene>
    <name evidence="2" type="ORF">COV95_01430</name>
</gene>
<name>A0A2H0K994_9BACT</name>
<dbReference type="Pfam" id="PF03641">
    <property type="entry name" value="Lysine_decarbox"/>
    <property type="match status" value="1"/>
</dbReference>
<protein>
    <recommendedName>
        <fullName evidence="1">Cytokinin riboside 5'-monophosphate phosphoribohydrolase</fullName>
        <ecNumber evidence="1">3.2.2.n1</ecNumber>
    </recommendedName>
</protein>
<dbReference type="Proteomes" id="UP000229834">
    <property type="component" value="Unassembled WGS sequence"/>
</dbReference>
<dbReference type="GO" id="GO:0009691">
    <property type="term" value="P:cytokinin biosynthetic process"/>
    <property type="evidence" value="ECO:0007669"/>
    <property type="project" value="UniProtKB-UniRule"/>
</dbReference>
<evidence type="ECO:0000313" key="3">
    <source>
        <dbReference type="Proteomes" id="UP000229834"/>
    </source>
</evidence>
<dbReference type="EC" id="3.2.2.n1" evidence="1"/>
<dbReference type="InterPro" id="IPR052341">
    <property type="entry name" value="LOG_family_nucleotidases"/>
</dbReference>
<dbReference type="AlphaFoldDB" id="A0A2H0K994"/>
<comment type="caution">
    <text evidence="2">The sequence shown here is derived from an EMBL/GenBank/DDBJ whole genome shotgun (WGS) entry which is preliminary data.</text>
</comment>